<organism evidence="1 2">
    <name type="scientific">Diabrotica balteata</name>
    <name type="common">Banded cucumber beetle</name>
    <dbReference type="NCBI Taxonomy" id="107213"/>
    <lineage>
        <taxon>Eukaryota</taxon>
        <taxon>Metazoa</taxon>
        <taxon>Ecdysozoa</taxon>
        <taxon>Arthropoda</taxon>
        <taxon>Hexapoda</taxon>
        <taxon>Insecta</taxon>
        <taxon>Pterygota</taxon>
        <taxon>Neoptera</taxon>
        <taxon>Endopterygota</taxon>
        <taxon>Coleoptera</taxon>
        <taxon>Polyphaga</taxon>
        <taxon>Cucujiformia</taxon>
        <taxon>Chrysomeloidea</taxon>
        <taxon>Chrysomelidae</taxon>
        <taxon>Galerucinae</taxon>
        <taxon>Diabroticina</taxon>
        <taxon>Diabroticites</taxon>
        <taxon>Diabrotica</taxon>
    </lineage>
</organism>
<evidence type="ECO:0000313" key="2">
    <source>
        <dbReference type="Proteomes" id="UP001153709"/>
    </source>
</evidence>
<proteinExistence type="predicted"/>
<accession>A0A9N9T0S8</accession>
<dbReference type="AlphaFoldDB" id="A0A9N9T0S8"/>
<sequence length="145" mass="16973">MYARRMDVKIDENERERTIVECRENGRMIVERQEKISQNPLEPHDNKYHVEIIFTLKSNFKNRFKDFNEMALVVAQFVVSPFMEIDVQQFAPCVMQNFGEDIAATEMEVIEFQNNLALKSSVSSTECIWPIVSKDKYSVLCRVAL</sequence>
<dbReference type="EMBL" id="OU898281">
    <property type="protein sequence ID" value="CAG9836445.1"/>
    <property type="molecule type" value="Genomic_DNA"/>
</dbReference>
<name>A0A9N9T0S8_DIABA</name>
<keyword evidence="2" id="KW-1185">Reference proteome</keyword>
<dbReference type="Proteomes" id="UP001153709">
    <property type="component" value="Chromosome 6"/>
</dbReference>
<reference evidence="1" key="1">
    <citation type="submission" date="2022-01" db="EMBL/GenBank/DDBJ databases">
        <authorList>
            <person name="King R."/>
        </authorList>
    </citation>
    <scope>NUCLEOTIDE SEQUENCE</scope>
</reference>
<protein>
    <submittedName>
        <fullName evidence="1">Uncharacterized protein</fullName>
    </submittedName>
</protein>
<dbReference type="OrthoDB" id="6747310at2759"/>
<gene>
    <name evidence="1" type="ORF">DIABBA_LOCUS9532</name>
</gene>
<evidence type="ECO:0000313" key="1">
    <source>
        <dbReference type="EMBL" id="CAG9836445.1"/>
    </source>
</evidence>